<protein>
    <submittedName>
        <fullName evidence="2">Uncharacterized protein</fullName>
    </submittedName>
</protein>
<evidence type="ECO:0000313" key="2">
    <source>
        <dbReference type="EMBL" id="KAJ8652097.1"/>
    </source>
</evidence>
<name>A0AAD7USZ1_9FUNG</name>
<sequence>MPRSRTRYQRTIEDVANELVTLADRAVPSDLVAIMASLHARLELSIEHCRTGDQRSYRLTKRGTTAAAQLPSVREENDNDATFTIDHQTDNQGSNMAMGGSTAPSMDMDSNASGSEIVTEDENASSQVHDDAPEKLDAITDDDAIDDHDQAIDDLPNQDNESVDENPVKRRRICAAEATESMQNYSQSVLSGNGAKNNKGGVKPKPVPQKVFDAYQQALAEVLNLDDEDITKRLNDYFEEKDLSPRSLPPSASKTDKDNMDLFKHFAAFTKGQLHAFKGKVLTNMGAYRFYCKMTEMHEAEDEEHISMKQYAEDYCKEFGDDVDHVYTKMRTAMKIGARLCQLVEVEWRELVIFFPEVSAKSFTEKKSEEFWERVPRLISLATSTIQGDVAYKWSSIYNKYEANFESMLTIQDVTE</sequence>
<gene>
    <name evidence="2" type="ORF">O0I10_012286</name>
</gene>
<dbReference type="GeneID" id="83219662"/>
<evidence type="ECO:0000313" key="3">
    <source>
        <dbReference type="Proteomes" id="UP001234581"/>
    </source>
</evidence>
<dbReference type="Proteomes" id="UP001234581">
    <property type="component" value="Unassembled WGS sequence"/>
</dbReference>
<reference evidence="2 3" key="1">
    <citation type="submission" date="2023-03" db="EMBL/GenBank/DDBJ databases">
        <title>Genome sequence of Lichtheimia ornata CBS 291.66.</title>
        <authorList>
            <person name="Mohabir J.T."/>
            <person name="Shea T.P."/>
            <person name="Kurbessoian T."/>
            <person name="Berby B."/>
            <person name="Fontaine J."/>
            <person name="Livny J."/>
            <person name="Gnirke A."/>
            <person name="Stajich J.E."/>
            <person name="Cuomo C.A."/>
        </authorList>
    </citation>
    <scope>NUCLEOTIDE SEQUENCE [LARGE SCALE GENOMIC DNA]</scope>
    <source>
        <strain evidence="2">CBS 291.66</strain>
    </source>
</reference>
<dbReference type="AlphaFoldDB" id="A0AAD7USZ1"/>
<feature type="compositionally biased region" description="Polar residues" evidence="1">
    <location>
        <begin position="84"/>
        <end position="95"/>
    </location>
</feature>
<evidence type="ECO:0000256" key="1">
    <source>
        <dbReference type="SAM" id="MobiDB-lite"/>
    </source>
</evidence>
<feature type="region of interest" description="Disordered" evidence="1">
    <location>
        <begin position="84"/>
        <end position="133"/>
    </location>
</feature>
<organism evidence="2 3">
    <name type="scientific">Lichtheimia ornata</name>
    <dbReference type="NCBI Taxonomy" id="688661"/>
    <lineage>
        <taxon>Eukaryota</taxon>
        <taxon>Fungi</taxon>
        <taxon>Fungi incertae sedis</taxon>
        <taxon>Mucoromycota</taxon>
        <taxon>Mucoromycotina</taxon>
        <taxon>Mucoromycetes</taxon>
        <taxon>Mucorales</taxon>
        <taxon>Lichtheimiaceae</taxon>
        <taxon>Lichtheimia</taxon>
    </lineage>
</organism>
<proteinExistence type="predicted"/>
<accession>A0AAD7USZ1</accession>
<feature type="compositionally biased region" description="Polar residues" evidence="1">
    <location>
        <begin position="102"/>
        <end position="116"/>
    </location>
</feature>
<dbReference type="RefSeq" id="XP_058337011.1">
    <property type="nucleotide sequence ID" value="XM_058492221.1"/>
</dbReference>
<keyword evidence="3" id="KW-1185">Reference proteome</keyword>
<comment type="caution">
    <text evidence="2">The sequence shown here is derived from an EMBL/GenBank/DDBJ whole genome shotgun (WGS) entry which is preliminary data.</text>
</comment>
<dbReference type="EMBL" id="JARTCD010000119">
    <property type="protein sequence ID" value="KAJ8652097.1"/>
    <property type="molecule type" value="Genomic_DNA"/>
</dbReference>